<keyword evidence="1" id="KW-0720">Serine protease</keyword>
<dbReference type="GO" id="GO:0006508">
    <property type="term" value="P:proteolysis"/>
    <property type="evidence" value="ECO:0007669"/>
    <property type="project" value="UniProtKB-KW"/>
</dbReference>
<dbReference type="STRING" id="1616.IV73_GL000751"/>
<dbReference type="Proteomes" id="UP000051655">
    <property type="component" value="Unassembled WGS sequence"/>
</dbReference>
<dbReference type="Gene3D" id="2.30.42.10">
    <property type="match status" value="1"/>
</dbReference>
<keyword evidence="1" id="KW-0378">Hydrolase</keyword>
<keyword evidence="2" id="KW-0472">Membrane</keyword>
<dbReference type="EC" id="3.4.21.53" evidence="1"/>
<dbReference type="GO" id="GO:0030163">
    <property type="term" value="P:protein catabolic process"/>
    <property type="evidence" value="ECO:0007669"/>
    <property type="project" value="InterPro"/>
</dbReference>
<dbReference type="InterPro" id="IPR014721">
    <property type="entry name" value="Ribsml_uS5_D2-typ_fold_subgr"/>
</dbReference>
<dbReference type="EMBL" id="JQBP01000003">
    <property type="protein sequence ID" value="KRN74994.1"/>
    <property type="molecule type" value="Genomic_DNA"/>
</dbReference>
<dbReference type="InterPro" id="IPR036034">
    <property type="entry name" value="PDZ_sf"/>
</dbReference>
<evidence type="ECO:0000259" key="3">
    <source>
        <dbReference type="PROSITE" id="PS51786"/>
    </source>
</evidence>
<keyword evidence="5" id="KW-1185">Reference proteome</keyword>
<dbReference type="InterPro" id="IPR027065">
    <property type="entry name" value="Lon_Prtase"/>
</dbReference>
<comment type="similarity">
    <text evidence="1">Belongs to the peptidase S16 family.</text>
</comment>
<dbReference type="AlphaFoldDB" id="A0A0R2JCF7"/>
<dbReference type="GO" id="GO:0005524">
    <property type="term" value="F:ATP binding"/>
    <property type="evidence" value="ECO:0007669"/>
    <property type="project" value="InterPro"/>
</dbReference>
<proteinExistence type="inferred from homology"/>
<evidence type="ECO:0000256" key="1">
    <source>
        <dbReference type="PROSITE-ProRule" id="PRU01122"/>
    </source>
</evidence>
<dbReference type="SUPFAM" id="SSF50156">
    <property type="entry name" value="PDZ domain-like"/>
    <property type="match status" value="1"/>
</dbReference>
<evidence type="ECO:0000313" key="5">
    <source>
        <dbReference type="Proteomes" id="UP000051655"/>
    </source>
</evidence>
<keyword evidence="2" id="KW-1133">Transmembrane helix</keyword>
<protein>
    <recommendedName>
        <fullName evidence="1">endopeptidase La</fullName>
        <ecNumber evidence="1">3.4.21.53</ecNumber>
    </recommendedName>
</protein>
<dbReference type="PANTHER" id="PTHR10046">
    <property type="entry name" value="ATP DEPENDENT LON PROTEASE FAMILY MEMBER"/>
    <property type="match status" value="1"/>
</dbReference>
<feature type="transmembrane region" description="Helical" evidence="2">
    <location>
        <begin position="12"/>
        <end position="32"/>
    </location>
</feature>
<evidence type="ECO:0000313" key="4">
    <source>
        <dbReference type="EMBL" id="KRN74994.1"/>
    </source>
</evidence>
<dbReference type="GO" id="GO:0004176">
    <property type="term" value="F:ATP-dependent peptidase activity"/>
    <property type="evidence" value="ECO:0007669"/>
    <property type="project" value="UniProtKB-UniRule"/>
</dbReference>
<dbReference type="Pfam" id="PF13180">
    <property type="entry name" value="PDZ_2"/>
    <property type="match status" value="1"/>
</dbReference>
<reference evidence="4 5" key="1">
    <citation type="journal article" date="2015" name="Genome Announc.">
        <title>Expanding the biotechnology potential of lactobacilli through comparative genomics of 213 strains and associated genera.</title>
        <authorList>
            <person name="Sun Z."/>
            <person name="Harris H.M."/>
            <person name="McCann A."/>
            <person name="Guo C."/>
            <person name="Argimon S."/>
            <person name="Zhang W."/>
            <person name="Yang X."/>
            <person name="Jeffery I.B."/>
            <person name="Cooney J.C."/>
            <person name="Kagawa T.F."/>
            <person name="Liu W."/>
            <person name="Song Y."/>
            <person name="Salvetti E."/>
            <person name="Wrobel A."/>
            <person name="Rasinkangas P."/>
            <person name="Parkhill J."/>
            <person name="Rea M.C."/>
            <person name="O'Sullivan O."/>
            <person name="Ritari J."/>
            <person name="Douillard F.P."/>
            <person name="Paul Ross R."/>
            <person name="Yang R."/>
            <person name="Briner A.E."/>
            <person name="Felis G.E."/>
            <person name="de Vos W.M."/>
            <person name="Barrangou R."/>
            <person name="Klaenhammer T.R."/>
            <person name="Caufield P.W."/>
            <person name="Cui Y."/>
            <person name="Zhang H."/>
            <person name="O'Toole P.W."/>
        </authorList>
    </citation>
    <scope>NUCLEOTIDE SEQUENCE [LARGE SCALE GENOMIC DNA]</scope>
    <source>
        <strain evidence="4 5">DSM 20593</strain>
    </source>
</reference>
<comment type="caution">
    <text evidence="4">The sequence shown here is derived from an EMBL/GenBank/DDBJ whole genome shotgun (WGS) entry which is preliminary data.</text>
</comment>
<evidence type="ECO:0000256" key="2">
    <source>
        <dbReference type="SAM" id="Phobius"/>
    </source>
</evidence>
<feature type="domain" description="Lon proteolytic" evidence="3">
    <location>
        <begin position="235"/>
        <end position="350"/>
    </location>
</feature>
<feature type="active site" evidence="1">
    <location>
        <position position="239"/>
    </location>
</feature>
<dbReference type="Gene3D" id="3.30.230.10">
    <property type="match status" value="1"/>
</dbReference>
<dbReference type="PATRIC" id="fig|1616.3.peg.771"/>
<dbReference type="PROSITE" id="PS51786">
    <property type="entry name" value="LON_PROTEOLYTIC"/>
    <property type="match status" value="1"/>
</dbReference>
<keyword evidence="2" id="KW-0812">Transmembrane</keyword>
<organism evidence="4 5">
    <name type="scientific">Weissella kandleri</name>
    <dbReference type="NCBI Taxonomy" id="1616"/>
    <lineage>
        <taxon>Bacteria</taxon>
        <taxon>Bacillati</taxon>
        <taxon>Bacillota</taxon>
        <taxon>Bacilli</taxon>
        <taxon>Lactobacillales</taxon>
        <taxon>Lactobacillaceae</taxon>
        <taxon>Weissella</taxon>
    </lineage>
</organism>
<accession>A0A0R2JCF7</accession>
<dbReference type="InterPro" id="IPR001478">
    <property type="entry name" value="PDZ"/>
</dbReference>
<dbReference type="OrthoDB" id="2356897at2"/>
<dbReference type="RefSeq" id="WP_057754985.1">
    <property type="nucleotide sequence ID" value="NZ_JQBP01000003.1"/>
</dbReference>
<dbReference type="NCBIfam" id="NF041438">
    <property type="entry name" value="SepM_fam_S16"/>
    <property type="match status" value="1"/>
</dbReference>
<comment type="catalytic activity">
    <reaction evidence="1">
        <text>Hydrolysis of proteins in presence of ATP.</text>
        <dbReference type="EC" id="3.4.21.53"/>
    </reaction>
</comment>
<gene>
    <name evidence="4" type="ORF">IV73_GL000751</name>
</gene>
<feature type="active site" evidence="1">
    <location>
        <position position="284"/>
    </location>
</feature>
<keyword evidence="1" id="KW-0645">Protease</keyword>
<dbReference type="Pfam" id="PF05362">
    <property type="entry name" value="Lon_C"/>
    <property type="match status" value="1"/>
</dbReference>
<dbReference type="InterPro" id="IPR020568">
    <property type="entry name" value="Ribosomal_Su5_D2-typ_SF"/>
</dbReference>
<dbReference type="GO" id="GO:0004252">
    <property type="term" value="F:serine-type endopeptidase activity"/>
    <property type="evidence" value="ECO:0007669"/>
    <property type="project" value="UniProtKB-UniRule"/>
</dbReference>
<dbReference type="InterPro" id="IPR008269">
    <property type="entry name" value="Lon_proteolytic"/>
</dbReference>
<dbReference type="SUPFAM" id="SSF54211">
    <property type="entry name" value="Ribosomal protein S5 domain 2-like"/>
    <property type="match status" value="1"/>
</dbReference>
<sequence>MHKPKKRTVKKLLWWLLGLFLAGFVLVPLPLYSEEPGLSMGLHDFIKINQKAPDVHGDFNITAVRIQRVTGLTAVMAVLNPHADLISEQMMTAGNTTAEQNRLGQIEMQTALDSAKVVALKKAQQPYQETFKGVYVYSIQDDSNFKKQLQVGDMITAVNGKHPENVLALQKMLQAHPAGTQTAITYQRNHKEYQAQAKTVQLDQIPGKVAGLGIRLIDHTTVSSSVKISADMGRIGGPSGGLMFALELYDALTPQDLAKGRSIAGTGTIDREGHVGEIGGIDKKVIAAHKSGAKIFFAPYIDLPKKYLKYEEKNQTNYQLAKSTAHKYAPEMTIVPVKNFQDAIDYLEAHPK</sequence>
<name>A0A0R2JCF7_9LACO</name>